<proteinExistence type="predicted"/>
<comment type="caution">
    <text evidence="1">The sequence shown here is derived from an EMBL/GenBank/DDBJ whole genome shotgun (WGS) entry which is preliminary data.</text>
</comment>
<gene>
    <name evidence="1" type="ORF">SDC9_88408</name>
</gene>
<sequence length="71" mass="7703">MPPFVGVAVKVTLVPAQMLDPRLAAILTLTGRLEFTVMFSVFDVAGLPVAQVAFDVTTQYTASLFDRVLFV</sequence>
<protein>
    <submittedName>
        <fullName evidence="1">Uncharacterized protein</fullName>
    </submittedName>
</protein>
<name>A0A644ZLH1_9ZZZZ</name>
<evidence type="ECO:0000313" key="1">
    <source>
        <dbReference type="EMBL" id="MPM41749.1"/>
    </source>
</evidence>
<dbReference type="EMBL" id="VSSQ01009478">
    <property type="protein sequence ID" value="MPM41749.1"/>
    <property type="molecule type" value="Genomic_DNA"/>
</dbReference>
<organism evidence="1">
    <name type="scientific">bioreactor metagenome</name>
    <dbReference type="NCBI Taxonomy" id="1076179"/>
    <lineage>
        <taxon>unclassified sequences</taxon>
        <taxon>metagenomes</taxon>
        <taxon>ecological metagenomes</taxon>
    </lineage>
</organism>
<accession>A0A644ZLH1</accession>
<dbReference type="AlphaFoldDB" id="A0A644ZLH1"/>
<reference evidence="1" key="1">
    <citation type="submission" date="2019-08" db="EMBL/GenBank/DDBJ databases">
        <authorList>
            <person name="Kucharzyk K."/>
            <person name="Murdoch R.W."/>
            <person name="Higgins S."/>
            <person name="Loffler F."/>
        </authorList>
    </citation>
    <scope>NUCLEOTIDE SEQUENCE</scope>
</reference>